<dbReference type="InterPro" id="IPR017850">
    <property type="entry name" value="Alkaline_phosphatase_core_sf"/>
</dbReference>
<dbReference type="NCBIfam" id="NF042991">
    <property type="entry name" value="alk_phos_PafA"/>
    <property type="match status" value="1"/>
</dbReference>
<feature type="active site" description="Phosphothreonine intermediate" evidence="5">
    <location>
        <position position="80"/>
    </location>
</feature>
<evidence type="ECO:0000256" key="4">
    <source>
        <dbReference type="PIRNR" id="PIRNR031924"/>
    </source>
</evidence>
<reference evidence="8 9" key="1">
    <citation type="submission" date="2018-07" db="EMBL/GenBank/DDBJ databases">
        <title>Leeuwenhoekiella genomics.</title>
        <authorList>
            <person name="Tahon G."/>
            <person name="Willems A."/>
        </authorList>
    </citation>
    <scope>NUCLEOTIDE SEQUENCE [LARGE SCALE GENOMIC DNA]</scope>
    <source>
        <strain evidence="8 9">LMG 22550</strain>
    </source>
</reference>
<evidence type="ECO:0000256" key="5">
    <source>
        <dbReference type="PIRSR" id="PIRSR031924-50"/>
    </source>
</evidence>
<sequence length="547" mass="60638">MNFTLLKSFSLGILMAAGLHGFSQANNEKPKLVVGVVVDQMRYDYLTRFANHYGNDGFKRLQRDGFDCQNNHFNYAPTYTGPGHASVYTGTTPQNHGIISNNWYNKFEKNEVYCVEDTTVESVGTTHVGVGQMSPRRMKTSTVTDENRMHTQMRGKTIGVAIKDRGSILPAGHTANGAYWFHGADEGIFVTSTYYMETLPKWVVDFNNKKKAQSYMKVWDTYKPIAEYIESGSDENNFEGGFRGKETASFPYDLKKLGSQNGNFDIIKNTPYGNSLTTDFAIAALEGEQLGLDKDTDFLAVSYSSTDYVGHNFGVNSKEVQDTYVRLDKDIARLFKALDEQVGEGNYTLFLTADHGAVDVPSYLTSLKIPSGYFKGSQFNKELEDFVTKKYGRNDLIEDISNYQVFFSYNVLADEGINAEELQKDIKHFALQYEAVAMVYTRAQMEQGSYNTGVASLIQKGFNQKRSGDVFIVLDPGYLSGGGTGSSHGSAFSYDTHVPLLFYGNGIKNGKTANKTEIPDIAATISVLLGIEFPNGISGTVISEALE</sequence>
<feature type="signal peptide" evidence="7">
    <location>
        <begin position="1"/>
        <end position="25"/>
    </location>
</feature>
<dbReference type="SUPFAM" id="SSF53649">
    <property type="entry name" value="Alkaline phosphatase-like"/>
    <property type="match status" value="1"/>
</dbReference>
<feature type="binding site" evidence="6">
    <location>
        <begin position="163"/>
        <end position="165"/>
    </location>
    <ligand>
        <name>substrate</name>
    </ligand>
</feature>
<evidence type="ECO:0000256" key="1">
    <source>
        <dbReference type="ARBA" id="ARBA00022553"/>
    </source>
</evidence>
<keyword evidence="3 7" id="KW-0732">Signal</keyword>
<dbReference type="OrthoDB" id="9766127at2"/>
<dbReference type="PANTHER" id="PTHR10151">
    <property type="entry name" value="ECTONUCLEOTIDE PYROPHOSPHATASE/PHOSPHODIESTERASE"/>
    <property type="match status" value="1"/>
</dbReference>
<dbReference type="InterPro" id="IPR026263">
    <property type="entry name" value="Alkaline_phosphatase_prok"/>
</dbReference>
<keyword evidence="2 4" id="KW-0479">Metal-binding</keyword>
<keyword evidence="1 5" id="KW-0597">Phosphoprotein</keyword>
<evidence type="ECO:0000256" key="7">
    <source>
        <dbReference type="SAM" id="SignalP"/>
    </source>
</evidence>
<protein>
    <submittedName>
        <fullName evidence="8">Putative AlkP superfamily pyrophosphatase or phosphodiesterase</fullName>
    </submittedName>
</protein>
<proteinExistence type="predicted"/>
<dbReference type="GO" id="GO:0046872">
    <property type="term" value="F:metal ion binding"/>
    <property type="evidence" value="ECO:0007669"/>
    <property type="project" value="UniProtKB-KW"/>
</dbReference>
<dbReference type="PANTHER" id="PTHR10151:SF120">
    <property type="entry name" value="BIS(5'-ADENOSYL)-TRIPHOSPHATASE"/>
    <property type="match status" value="1"/>
</dbReference>
<dbReference type="RefSeq" id="WP_128757697.1">
    <property type="nucleotide sequence ID" value="NZ_QOVM01000003.1"/>
</dbReference>
<accession>A0A4Q0P7N1</accession>
<organism evidence="8 9">
    <name type="scientific">Leeuwenhoekiella aequorea</name>
    <dbReference type="NCBI Taxonomy" id="283736"/>
    <lineage>
        <taxon>Bacteria</taxon>
        <taxon>Pseudomonadati</taxon>
        <taxon>Bacteroidota</taxon>
        <taxon>Flavobacteriia</taxon>
        <taxon>Flavobacteriales</taxon>
        <taxon>Flavobacteriaceae</taxon>
        <taxon>Leeuwenhoekiella</taxon>
    </lineage>
</organism>
<dbReference type="Gene3D" id="3.30.1360.150">
    <property type="match status" value="1"/>
</dbReference>
<evidence type="ECO:0000256" key="3">
    <source>
        <dbReference type="ARBA" id="ARBA00022729"/>
    </source>
</evidence>
<dbReference type="Proteomes" id="UP000289238">
    <property type="component" value="Unassembled WGS sequence"/>
</dbReference>
<gene>
    <name evidence="8" type="ORF">DSM00_1822</name>
</gene>
<feature type="binding site" evidence="6">
    <location>
        <position position="101"/>
    </location>
    <ligand>
        <name>substrate</name>
    </ligand>
</feature>
<dbReference type="Pfam" id="PF01663">
    <property type="entry name" value="Phosphodiest"/>
    <property type="match status" value="1"/>
</dbReference>
<comment type="caution">
    <text evidence="8">The sequence shown here is derived from an EMBL/GenBank/DDBJ whole genome shotgun (WGS) entry which is preliminary data.</text>
</comment>
<feature type="chain" id="PRO_5020969435" evidence="7">
    <location>
        <begin position="26"/>
        <end position="547"/>
    </location>
</feature>
<keyword evidence="9" id="KW-1185">Reference proteome</keyword>
<dbReference type="AlphaFoldDB" id="A0A4Q0P7N1"/>
<dbReference type="GO" id="GO:0004035">
    <property type="term" value="F:alkaline phosphatase activity"/>
    <property type="evidence" value="ECO:0007669"/>
    <property type="project" value="InterPro"/>
</dbReference>
<evidence type="ECO:0000313" key="9">
    <source>
        <dbReference type="Proteomes" id="UP000289238"/>
    </source>
</evidence>
<evidence type="ECO:0000256" key="6">
    <source>
        <dbReference type="PIRSR" id="PIRSR031924-51"/>
    </source>
</evidence>
<dbReference type="Gene3D" id="3.40.720.10">
    <property type="entry name" value="Alkaline Phosphatase, subunit A"/>
    <property type="match status" value="1"/>
</dbReference>
<dbReference type="InterPro" id="IPR002591">
    <property type="entry name" value="Phosphodiest/P_Trfase"/>
</dbReference>
<dbReference type="EMBL" id="QOVM01000003">
    <property type="protein sequence ID" value="RXG22720.1"/>
    <property type="molecule type" value="Genomic_DNA"/>
</dbReference>
<evidence type="ECO:0000313" key="8">
    <source>
        <dbReference type="EMBL" id="RXG22720.1"/>
    </source>
</evidence>
<dbReference type="PIRSF" id="PIRSF031924">
    <property type="entry name" value="Pi-irrepressible_AP"/>
    <property type="match status" value="1"/>
</dbReference>
<evidence type="ECO:0000256" key="2">
    <source>
        <dbReference type="ARBA" id="ARBA00022723"/>
    </source>
</evidence>
<dbReference type="CDD" id="cd16016">
    <property type="entry name" value="AP-SPAP"/>
    <property type="match status" value="1"/>
</dbReference>
<name>A0A4Q0P7N1_9FLAO</name>